<feature type="region of interest" description="Disordered" evidence="2">
    <location>
        <begin position="2520"/>
        <end position="2599"/>
    </location>
</feature>
<keyword evidence="7" id="KW-1185">Reference proteome</keyword>
<feature type="region of interest" description="Disordered" evidence="2">
    <location>
        <begin position="2612"/>
        <end position="2689"/>
    </location>
</feature>
<evidence type="ECO:0000259" key="4">
    <source>
        <dbReference type="SMART" id="SM01215"/>
    </source>
</evidence>
<evidence type="ECO:0000313" key="6">
    <source>
        <dbReference type="EMBL" id="KAK3174172.1"/>
    </source>
</evidence>
<evidence type="ECO:0000256" key="1">
    <source>
        <dbReference type="SAM" id="Coils"/>
    </source>
</evidence>
<feature type="region of interest" description="Disordered" evidence="2">
    <location>
        <begin position="1923"/>
        <end position="1950"/>
    </location>
</feature>
<feature type="compositionally biased region" description="Basic and acidic residues" evidence="2">
    <location>
        <begin position="1062"/>
        <end position="1072"/>
    </location>
</feature>
<gene>
    <name evidence="6" type="ORF">OEA41_001416</name>
</gene>
<dbReference type="PANTHER" id="PTHR15678">
    <property type="entry name" value="ANTIGEN MLAA-22-RELATED"/>
    <property type="match status" value="1"/>
</dbReference>
<dbReference type="SMART" id="SM01214">
    <property type="entry name" value="Fmp27_GFWDK"/>
    <property type="match status" value="1"/>
</dbReference>
<feature type="region of interest" description="Disordered" evidence="2">
    <location>
        <begin position="841"/>
        <end position="864"/>
    </location>
</feature>
<dbReference type="InterPro" id="IPR019415">
    <property type="entry name" value="FMP27_SW_RBG"/>
</dbReference>
<feature type="domain" description="FMP27/BLTP2/Hobbit GFWDK motif-containing RBG unit" evidence="3">
    <location>
        <begin position="1264"/>
        <end position="1423"/>
    </location>
</feature>
<feature type="compositionally biased region" description="Low complexity" evidence="2">
    <location>
        <begin position="107"/>
        <end position="124"/>
    </location>
</feature>
<keyword evidence="1" id="KW-0175">Coiled coil</keyword>
<feature type="region of interest" description="Disordered" evidence="2">
    <location>
        <begin position="2772"/>
        <end position="2832"/>
    </location>
</feature>
<feature type="compositionally biased region" description="Low complexity" evidence="2">
    <location>
        <begin position="1074"/>
        <end position="1093"/>
    </location>
</feature>
<comment type="caution">
    <text evidence="6">The sequence shown here is derived from an EMBL/GenBank/DDBJ whole genome shotgun (WGS) entry which is preliminary data.</text>
</comment>
<feature type="region of interest" description="Disordered" evidence="2">
    <location>
        <begin position="2011"/>
        <end position="2048"/>
    </location>
</feature>
<reference evidence="6" key="1">
    <citation type="submission" date="2022-11" db="EMBL/GenBank/DDBJ databases">
        <title>Chromosomal genome sequence assembly and mating type (MAT) locus characterization of the leprose asexual lichenized fungus Lepraria neglecta (Nyl.) Erichsen.</title>
        <authorList>
            <person name="Allen J.L."/>
            <person name="Pfeffer B."/>
        </authorList>
    </citation>
    <scope>NUCLEOTIDE SEQUENCE</scope>
    <source>
        <strain evidence="6">Allen 5258</strain>
    </source>
</reference>
<feature type="compositionally biased region" description="Polar residues" evidence="2">
    <location>
        <begin position="2669"/>
        <end position="2678"/>
    </location>
</feature>
<dbReference type="SMART" id="SM01215">
    <property type="entry name" value="Fmp27_SW"/>
    <property type="match status" value="1"/>
</dbReference>
<dbReference type="PANTHER" id="PTHR15678:SF6">
    <property type="entry name" value="BRIDGE-LIKE LIPID TRANSFER PROTEIN FAMILY MEMBER 2"/>
    <property type="match status" value="1"/>
</dbReference>
<protein>
    <submittedName>
        <fullName evidence="6">Uncharacterized protein</fullName>
    </submittedName>
</protein>
<feature type="compositionally biased region" description="Polar residues" evidence="2">
    <location>
        <begin position="2615"/>
        <end position="2658"/>
    </location>
</feature>
<feature type="domain" description="FMP27 SW motif-containing RBG unit" evidence="4">
    <location>
        <begin position="1144"/>
        <end position="1246"/>
    </location>
</feature>
<accession>A0AAD9ZCC0</accession>
<evidence type="ECO:0000259" key="5">
    <source>
        <dbReference type="SMART" id="SM01216"/>
    </source>
</evidence>
<feature type="compositionally biased region" description="Acidic residues" evidence="2">
    <location>
        <begin position="2866"/>
        <end position="2876"/>
    </location>
</feature>
<evidence type="ECO:0000256" key="2">
    <source>
        <dbReference type="SAM" id="MobiDB-lite"/>
    </source>
</evidence>
<feature type="compositionally biased region" description="Low complexity" evidence="2">
    <location>
        <begin position="2791"/>
        <end position="2804"/>
    </location>
</feature>
<feature type="compositionally biased region" description="Polar residues" evidence="2">
    <location>
        <begin position="2805"/>
        <end position="2815"/>
    </location>
</feature>
<feature type="region of interest" description="Disordered" evidence="2">
    <location>
        <begin position="1062"/>
        <end position="1128"/>
    </location>
</feature>
<dbReference type="Pfam" id="PF10344">
    <property type="entry name" value="Hobbit"/>
    <property type="match status" value="1"/>
</dbReference>
<dbReference type="Proteomes" id="UP001276659">
    <property type="component" value="Unassembled WGS sequence"/>
</dbReference>
<proteinExistence type="predicted"/>
<dbReference type="SMART" id="SM01216">
    <property type="entry name" value="Fmp27_WPPW"/>
    <property type="match status" value="1"/>
</dbReference>
<feature type="compositionally biased region" description="Basic and acidic residues" evidence="2">
    <location>
        <begin position="2816"/>
        <end position="2826"/>
    </location>
</feature>
<feature type="region of interest" description="Disordered" evidence="2">
    <location>
        <begin position="707"/>
        <end position="748"/>
    </location>
</feature>
<feature type="region of interest" description="Disordered" evidence="2">
    <location>
        <begin position="98"/>
        <end position="143"/>
    </location>
</feature>
<dbReference type="InterPro" id="IPR019449">
    <property type="entry name" value="FMP27_WPPW_RBG"/>
</dbReference>
<feature type="compositionally biased region" description="Basic residues" evidence="2">
    <location>
        <begin position="2773"/>
        <end position="2784"/>
    </location>
</feature>
<feature type="compositionally biased region" description="Polar residues" evidence="2">
    <location>
        <begin position="134"/>
        <end position="143"/>
    </location>
</feature>
<dbReference type="EMBL" id="JASNWA010000006">
    <property type="protein sequence ID" value="KAK3174172.1"/>
    <property type="molecule type" value="Genomic_DNA"/>
</dbReference>
<organism evidence="6 7">
    <name type="scientific">Lepraria neglecta</name>
    <dbReference type="NCBI Taxonomy" id="209136"/>
    <lineage>
        <taxon>Eukaryota</taxon>
        <taxon>Fungi</taxon>
        <taxon>Dikarya</taxon>
        <taxon>Ascomycota</taxon>
        <taxon>Pezizomycotina</taxon>
        <taxon>Lecanoromycetes</taxon>
        <taxon>OSLEUM clade</taxon>
        <taxon>Lecanoromycetidae</taxon>
        <taxon>Lecanorales</taxon>
        <taxon>Lecanorineae</taxon>
        <taxon>Stereocaulaceae</taxon>
        <taxon>Lepraria</taxon>
    </lineage>
</organism>
<sequence length="2876" mass="325348">MGIFNPTFLLGLVLLLYLASFVLFAILRIATGISIQRIGYFSLRRIAYTPRDGIRIDIRGLGLHLHRPTFAQPTWISLRLAELKVTVDVKALGAGAKVEGEQHDGESTSTANSAGGSQSASSSSPKPILRHASPRSSRSQAWKQLTQMKERIKRLHEKIYWLRMVDVSAMNSSLVIQDIGYFQVGTFSMVVDTRRKTVDRGRLFQHKKIPAGDQRPAEWMFTVKGVLFTPEGKDSLEVVDICTLNIHGLLYKDRAGLRDTSIALKLGRVHIPYDDLLACSKQFQQHHKSSRIEQTSTQEEEISFTDVMDELDRPGSREAKIVQTVSDSKEFVSSILRGIQEIQMAVSFVGMTKEVHSVQPAGSPMYLNIAMNEFGIDMHRLDPKSPAHRMYFSSKDIAHQALLAAISIAVSLDDGQGKRKRILYVPMATTTVKTTLPSKTVAFSEDGNAAERNANILFANLVVTSPSIDVSPKHMPLVLALIHRRLDQSNNSSTAQSRPHHLMSRLLPKANIKLSVHEPVIRVVLPPADPKLKGTDEYDLLILSISSISLDVESSHSTVGELHYSLTSNLRIASNELYYHTASAERYDLLITEAIELKVQLNASPEVTVVATGNLQTFSIHMVRAEISAGVRQIVQQLSKARDTDTTIGTTHTRNTDFLRPLPPWLVQFSLRGSNFAVEVAGVDADVSNDTRGVALQLESWTAEYKIQRSAPDERPPSRRPGINKSAMPDEPAIKVTPPPGTDEAMPISTDGRRLAVHVRGFEGFVVEGVDSVEPESFVSLPRFEVAFSTSSDNQGPIFHVNSHTKALYVQYSLYRYYAMGVATTVLRKAFASDKKPSGILTDNSDVRRGSEQSASPSLSHRRPQQELVTIDVKVEVLQIKARMPADPPMMLQIYRMEAGRHRWATPFMKSGLVRLYAEAPQISSAWARIVSIKTLRVDLRENRRKRGGTIYQEKSIDVVTDFIRIAIPHQLVLHKIMDNFVNTMKATEQMNHRFKTRTNEYILKKRPEEPKIVPRISIRSKALLFDIEDGPFDWRLGTIYRIGLMEQKQRIAREEAFEAKRKNIESRDHTRASSRYRAQPRPQQQRGRSKQSLPQESRGRSTSVGSHSRHHSESPPSGPQRRMRYDPDGKCKLTAEAKITIDQARDRLHKHNAQSWRKRIDGAYRIQNVGMRKIRGIFWGYDEVPDAEDGSERILAMPERPGLMSMLISDLHIVVDKPSFPIKDYPQFLHRVGKGIPHDMEYSLLIPLNVQIDMGEARVTLRDYPLPLLHVPAIKPGQSPRLPSWSLKTDFVVAEEYRGDVSTKQVKVEVVPPDKFADSENASGFAIDIRRTVSPVKTYSDVEIAINTSAPTSITWGTSYQPAIQDMMMVIETFTKPQVDPSDRTGFWDKIRLSAHSHVNVVWKGDGDVRLQLKGARDPYIVTGNGAGFVMCWRNNVRWGIHQGDDPKKFMTVDSDDYVLAIPDYSHQARENSTVFGRDGESSSTSSKRNTTMFKKVIMKLSGNVRWLAGLVFERDLEQGGRSFEFTPHYDVTLRTPEHAKAPPGQVYDAFRGFRSNHIHLSVAVVAPLDRDWTTKNVKPSMSYNAVHMTPRFFTHFFDWWSLFSGVMSLPIRQGKLFPGIEKSSKKFGRHLATIKYNLLLSPLFIAHIYKHKDVEDYSEDLVSATGLKLRLDSFMLDLHQRREEFATQGKGRAKQMKTSGMRINQAQLDFISADIRAVSASIAGTNADDVKRATAEDLASYQQVAPSADISRFTIPDNDFTWIDMDDFVEIDWILPAETNPETKILPLAFAPHFTYFRQTDHQGASSENISKSSPFGDEPTHFCVMSQDNDPRKVQCQLIGERLTKLDEQLQMHERTLGEQELRVVRDSNRDSSLKDRYEMLSEQGRRLQSKKRFLRRLLERLNRAIDEGRPWVSAAGDTAGYDMKDDYSDDEEAEAHARTLESAPLEPGSLNDFSNRFIVHNAQVKWNNSLRNIILRYVHRVSQRRGFIYYMSQKAVKFIDDIVMEQNRQRRKQPGQEDPETPASNSPPSAPEEEGGKDDSSFEDMINDLLNDKNKVVDADDPKQASGPQSSGTGNLGKDISKEFTPQNTYHVRLVAPQIQLQSEKNPKSVVLITAKSMQLKVVQIMDKDRIADDVSGLVQRRFSVNMDSVQFFVTSQKILMQFLHIYSGNRYGAPKNSAWPPWVPFEVSFDFAHDPFGWSRVVQRTSASLRYDKYNTLRLKYNDEVNSGKMGQQHKSEDTESRIDHLWVDFPQLRATCDSTQYYAMYLIVLDLLLYNEPLEKVRSERLEKIMLASDFSDLNGASDMVTSLQARIRQLEEIKMHFQVHAKYLEKQGWEDRLAIERDLSSCEDELFFMMKAITTSQRKNEDRTQTSQTTGLLRWYLSASEMVWHLMRDKNDPLMEIQLRKATYDRTDNSDGSNHNTMEIERVHGLNLLPDALYPEMLGPYLESGRKFVRGQDPKMLKVSWHSLEAIAGIPVLDQFEVDLFPLKVQLEREIGQKLFEYIFPGGMDKNGSDKSPFMVKHTPPPADEDEDSEAETLLRIPDRQDANGSSDEQTSTRPASLDMRLRPTMAFPEKGGTSNPASKSKHFGATSNGETHYLRFFHHSNHSGHSQNTSRPSSGRTNSSLKRPSQESLALTRQSKGSSTSLSVMNGQLEKHKRFTLNRTNTQSTATDKDKKPSDDLSQMLSRASNYMTLAYVKIPSVVLCLSYKGKGERNIEDVHNFVFRMPVLEYRNKTWSNLDLALRLKKDVIRALISHTGAIIGNKFSHHRPSKQHQSRLRELANSSSVLSNSNNIENTTASETSSIQERNPRDQGDSSRDSIYSASGSQLARTDSFASSLRQSVLNNGLHSEPPSILESDAENDDNVRF</sequence>
<dbReference type="InterPro" id="IPR045167">
    <property type="entry name" value="Hobbit"/>
</dbReference>
<feature type="compositionally biased region" description="Polar residues" evidence="2">
    <location>
        <begin position="2554"/>
        <end position="2566"/>
    </location>
</feature>
<evidence type="ECO:0000259" key="3">
    <source>
        <dbReference type="SMART" id="SM01214"/>
    </source>
</evidence>
<feature type="compositionally biased region" description="Acidic residues" evidence="2">
    <location>
        <begin position="2035"/>
        <end position="2048"/>
    </location>
</feature>
<feature type="domain" description="FMP27 WPPW motif-containing RBG unit" evidence="5">
    <location>
        <begin position="1668"/>
        <end position="2193"/>
    </location>
</feature>
<feature type="region of interest" description="Disordered" evidence="2">
    <location>
        <begin position="2062"/>
        <end position="2086"/>
    </location>
</feature>
<name>A0AAD9ZCC0_9LECA</name>
<evidence type="ECO:0000313" key="7">
    <source>
        <dbReference type="Proteomes" id="UP001276659"/>
    </source>
</evidence>
<feature type="region of interest" description="Disordered" evidence="2">
    <location>
        <begin position="2853"/>
        <end position="2876"/>
    </location>
</feature>
<feature type="coiled-coil region" evidence="1">
    <location>
        <begin position="1846"/>
        <end position="1908"/>
    </location>
</feature>
<dbReference type="InterPro" id="IPR019441">
    <property type="entry name" value="FMP27/BLTP2/Hobbit_GFWDK_RBG"/>
</dbReference>